<evidence type="ECO:0000259" key="5">
    <source>
        <dbReference type="PROSITE" id="PS50089"/>
    </source>
</evidence>
<feature type="domain" description="RING-type" evidence="5">
    <location>
        <begin position="32"/>
        <end position="76"/>
    </location>
</feature>
<dbReference type="Gene3D" id="3.30.40.10">
    <property type="entry name" value="Zinc/RING finger domain, C3HC4 (zinc finger)"/>
    <property type="match status" value="1"/>
</dbReference>
<evidence type="ECO:0000256" key="3">
    <source>
        <dbReference type="ARBA" id="ARBA00022833"/>
    </source>
</evidence>
<proteinExistence type="predicted"/>
<gene>
    <name evidence="6" type="ORF">GLP15_1162</name>
</gene>
<evidence type="ECO:0000256" key="4">
    <source>
        <dbReference type="PROSITE-ProRule" id="PRU00175"/>
    </source>
</evidence>
<comment type="caution">
    <text evidence="6">The sequence shown here is derived from an EMBL/GenBank/DDBJ whole genome shotgun (WGS) entry which is preliminary data.</text>
</comment>
<dbReference type="GO" id="GO:0008270">
    <property type="term" value="F:zinc ion binding"/>
    <property type="evidence" value="ECO:0007669"/>
    <property type="project" value="UniProtKB-KW"/>
</dbReference>
<dbReference type="STRING" id="658858.E1F4P9"/>
<dbReference type="Proteomes" id="UP000008974">
    <property type="component" value="Unassembled WGS sequence"/>
</dbReference>
<dbReference type="PANTHER" id="PTHR24103">
    <property type="entry name" value="E3 UBIQUITIN-PROTEIN LIGASE TRIM"/>
    <property type="match status" value="1"/>
</dbReference>
<dbReference type="OrthoDB" id="6105938at2759"/>
<dbReference type="SUPFAM" id="SSF57850">
    <property type="entry name" value="RING/U-box"/>
    <property type="match status" value="1"/>
</dbReference>
<dbReference type="CDD" id="cd16449">
    <property type="entry name" value="RING-HC"/>
    <property type="match status" value="1"/>
</dbReference>
<evidence type="ECO:0000256" key="2">
    <source>
        <dbReference type="ARBA" id="ARBA00022771"/>
    </source>
</evidence>
<keyword evidence="3" id="KW-0862">Zinc</keyword>
<keyword evidence="2 4" id="KW-0863">Zinc-finger</keyword>
<evidence type="ECO:0000256" key="1">
    <source>
        <dbReference type="ARBA" id="ARBA00022723"/>
    </source>
</evidence>
<dbReference type="InterPro" id="IPR050143">
    <property type="entry name" value="TRIM/RBCC"/>
</dbReference>
<dbReference type="InterPro" id="IPR001841">
    <property type="entry name" value="Znf_RING"/>
</dbReference>
<dbReference type="InterPro" id="IPR013083">
    <property type="entry name" value="Znf_RING/FYVE/PHD"/>
</dbReference>
<sequence length="312" mass="34263">MIRGLRNSQQSPYKSVAHAIEDAPAKWEKGYCDLCCLLLSKAFMLGCGHTFCDRCIMVLVEGNKSLPPDTMECPFCLAISPYLTSLDSKISPELPALIPVTCQAVSHKDTKNNTVQYFCVQTGELICTFCASSALYTGKALLTITEAAEHFGNTIHSKTNTIRLAVAEVRKHVWRLRRQQHSLDLQLEEAIGNLNNRKAEIISAVTEKFVTLERVLTQLADVHREGLTREINGLTQQVQLVMEAVSSSEKHVAQQEPLSFLAEAKRLVSLLSRRLGALSGCTGRPALPPPELPRLGSTAGVVGAVRALDLRQ</sequence>
<dbReference type="AlphaFoldDB" id="E1F4P9"/>
<dbReference type="VEuPathDB" id="GiardiaDB:GLP15_1162"/>
<protein>
    <recommendedName>
        <fullName evidence="5">RING-type domain-containing protein</fullName>
    </recommendedName>
</protein>
<dbReference type="PROSITE" id="PS50089">
    <property type="entry name" value="ZF_RING_2"/>
    <property type="match status" value="1"/>
</dbReference>
<accession>E1F4P9</accession>
<name>E1F4P9_GIAIA</name>
<dbReference type="EMBL" id="ACVC01000175">
    <property type="protein sequence ID" value="EFO62563.1"/>
    <property type="molecule type" value="Genomic_DNA"/>
</dbReference>
<dbReference type="OMA" id="PPDTMEC"/>
<evidence type="ECO:0000313" key="7">
    <source>
        <dbReference type="Proteomes" id="UP000008974"/>
    </source>
</evidence>
<organism evidence="6 7">
    <name type="scientific">Giardia intestinalis (strain P15)</name>
    <name type="common">Giardia lamblia</name>
    <dbReference type="NCBI Taxonomy" id="658858"/>
    <lineage>
        <taxon>Eukaryota</taxon>
        <taxon>Metamonada</taxon>
        <taxon>Diplomonadida</taxon>
        <taxon>Hexamitidae</taxon>
        <taxon>Giardiinae</taxon>
        <taxon>Giardia</taxon>
    </lineage>
</organism>
<dbReference type="InterPro" id="IPR017907">
    <property type="entry name" value="Znf_RING_CS"/>
</dbReference>
<dbReference type="SMART" id="SM00184">
    <property type="entry name" value="RING"/>
    <property type="match status" value="1"/>
</dbReference>
<reference evidence="6 7" key="1">
    <citation type="journal article" date="2010" name="BMC Genomics">
        <title>Genome analysis and comparative genomics of a Giardia intestinalis assemblage E isolate.</title>
        <authorList>
            <person name="Jerlstrom-Hultqvist J."/>
            <person name="Franzen O."/>
            <person name="Ankarklev J."/>
            <person name="Xu F."/>
            <person name="Nohynkova E."/>
            <person name="Andersson J.O."/>
            <person name="Svard S.G."/>
            <person name="Andersson B."/>
        </authorList>
    </citation>
    <scope>NUCLEOTIDE SEQUENCE [LARGE SCALE GENOMIC DNA]</scope>
    <source>
        <strain evidence="6 7">P15</strain>
    </source>
</reference>
<keyword evidence="1" id="KW-0479">Metal-binding</keyword>
<dbReference type="PROSITE" id="PS00518">
    <property type="entry name" value="ZF_RING_1"/>
    <property type="match status" value="1"/>
</dbReference>
<evidence type="ECO:0000313" key="6">
    <source>
        <dbReference type="EMBL" id="EFO62563.1"/>
    </source>
</evidence>